<dbReference type="Gene3D" id="6.10.250.2180">
    <property type="match status" value="1"/>
</dbReference>
<feature type="transmembrane region" description="Helical" evidence="24">
    <location>
        <begin position="614"/>
        <end position="636"/>
    </location>
</feature>
<dbReference type="FunFam" id="1.20.120.350:FF:000015">
    <property type="entry name" value="Voltage-dependent N-type calcium channel subunit alpha"/>
    <property type="match status" value="1"/>
</dbReference>
<keyword evidence="10 20" id="KW-0106">Calcium</keyword>
<feature type="compositionally biased region" description="Basic and acidic residues" evidence="23">
    <location>
        <begin position="2083"/>
        <end position="2100"/>
    </location>
</feature>
<feature type="transmembrane region" description="Helical" evidence="24">
    <location>
        <begin position="158"/>
        <end position="178"/>
    </location>
</feature>
<feature type="transmembrane region" description="Helical" evidence="24">
    <location>
        <begin position="1549"/>
        <end position="1576"/>
    </location>
</feature>
<evidence type="ECO:0000256" key="14">
    <source>
        <dbReference type="ARBA" id="ARBA00023136"/>
    </source>
</evidence>
<evidence type="ECO:0000256" key="9">
    <source>
        <dbReference type="ARBA" id="ARBA00022737"/>
    </source>
</evidence>
<evidence type="ECO:0000256" key="19">
    <source>
        <dbReference type="ARBA" id="ARBA00049617"/>
    </source>
</evidence>
<sequence>MARFGDDLPTRYGGGGPAGAGRGSSRQGGPQAGQRMYKQSMAQRARTMALYNPIPVKQNCFTVNRSLFIFSEDNVIRKYAKRITEWPYPFREATIIANCIVLALEQHLPDGDKTPMSERLDDTEPYFIGIFCFEAGIKIIALGFVFHKGSYLRNGWNVMDFVVVLTGILATAGTDFDLRTLRAVRVLRPLKLVSGIPSLQVVLKSIMKAMVPLLQIGLLLFFAIVMFAIIGLEFYMGKFHKTCFSNETGDEVGDFPCGEEPPARQCEVGTTCREYWQGPNYGITNFDNILFAVLTVFQCITMEGWTDILYNTNDAAGNTWNWLYFIPLIIIGSFFMLNLVLGVLSGEFAKERERVENRRAFLKLRRQQQIERELNGYLEWIFKAGKETQLMLDQGAWHVESGDGKDKDPRTSSWHPWPAKPGQDPTSTYFLLKRAAIKKSKNDLIHAEEGSPFARASLKSGKNESSSYFRRKEKMFRFFIRRMVKAQSFYWIVLCVVALNTLCVAMVHYDQPEKLTTALYFAEFVFLGLFLTEMSLKMYGLGPRNYFHSSFNCFDFGVIVGSIFEVIWAAVKPGTSFGISVLRALRLLRIFKVTKYWNSLRNLVVSLLNSMKSIISLLFLLFLFIVVFALLGMQLFGGQFNFQDETPTTNFDTFPAAILTVFQILTGEDWNAVMYHGIESQGGVHSGMFSSIYFIVLTLFGNYTLLNVFLAIAVDNLANAQELTKDEEEMEEATNQKLALQKAKEVAEVSPMSAANISIAAKQQNSSKSKSVWEQRTSQIRMHNFRASCEALYNELDPEERVRYATTLHIRPDMKTHLDRPLVVEPRGEGRNNISKLSPGDVQEVEQSKGSSADGAEAPRKHHRHRDKDKLGEQEKCDVTKEENGESGTNSKEERHRQHRSRSKEVEGCSKEGKSDRTRGQEGGKRHHRRGSVEEGAEKEHRRHRTHRHSAERQGKEGNGTINGARGERRSRHRGGSRSGNREGEPCSKGENGEEPHRRHRFRNRALSTYDSVEKENGEKEGEAGEKEHRNHQPKENQCEIEASGSVSVPVHTLPSTYLQKVPEQPEDADNQKNVTRMIQPPLDKTTTVNIPVTITAPPGETTVIPMNNVEFESKTEEKKDVDDLTKNGPKPILPYSSMFILSPTNPIRRLFHYIVNLRYFEMVILIVIALSSIALAAEDPVQAESPRNDALKYLDYIFTGVFTFEMVIKMIDLGLLLHPGSYFRDLWNILDFIVVSGALVAFAFSGTKGKDINTIKSLRVLRVLRPLKTIKRLPKLKAVFDCVVNSLKNVLNILIVYMLFMFIFAVIAVQLFKGRFFYCTDESKELEKDCRGQYLDYEKNEVEAQPREWKKYEFHYDNVLWALLTLFTVSTGEGWPTVLKHSVDATYEEQGPSPGYRMEMSIFYVVYFVVFPFFFVNIFVALIIITFQEQGDKVMSECSLEKNERACIDFAISAKPLTRYMPQNKQSFQYKMWKFVVSPPFEYFIMVMIALNTIVLMMKFYDAPEAYEEMLKCLNIVFTSMFSMECVLKIIAFGVLNYFRDAWNVFDFVTVLGSITDILVTEIAVSTDNFINLSFLRLFRAARLIKLLRQGYTIRILLWTFVQSFKALPYVCLLIAMLFFIYAIIGMQVFGNIALDDETSINRHNNFRTFLQALMLLFRSATGEAWHEIMLSCLSNRACDPLSGLTKNECGSDFAYFYFVSFIFLCSFLMLNLFVAVIMDNFEYLTRDSSILGPHHLDEFVRVWAEYDPAACCRIHYKDMYNLLRVIAPPLGLGKKCPHRVAYKRLVRMNMPISPEDLTVHFTSTLMALIRTALEIKLATGGVKQHQCDAELRKEISLVWPNLSQKTLDLLVPPHKPDEMTVGKVYAALMIFDFYKQNKNSREQVHQPPGGLCQPGPVSLFHPLKATLEQTQPAAFSNAKAFLRQKIPPDTGGIKESSSWGTQRTQDVFYETRTPAFERGHSEEIPIERVVEMREISPTLTNGEHQPGLESQGRAASMPRLAAETQPIPDTSPMKRSISTLTPQRPHAMHLYEYSLERMPTDQVHHHHHHRCHRRKEKKQKSLDRSPHQLADGEAVAQHGESSSKDKKHERGRSQERKQHSSSSSEKQRFYSCDRYGSRDRSQPKSADQSRPTSPNGGPEQGPHRQVRGRGLRGEPWGLPGTHTPLLGFV</sequence>
<feature type="compositionally biased region" description="Basic residues" evidence="23">
    <location>
        <begin position="2046"/>
        <end position="2060"/>
    </location>
</feature>
<evidence type="ECO:0000256" key="24">
    <source>
        <dbReference type="SAM" id="Phobius"/>
    </source>
</evidence>
<protein>
    <recommendedName>
        <fullName evidence="21">Voltage-dependent N-type calcium channel subunit alpha</fullName>
    </recommendedName>
</protein>
<dbReference type="Pfam" id="PF08763">
    <property type="entry name" value="Ca_chan_IQ"/>
    <property type="match status" value="1"/>
</dbReference>
<dbReference type="Gene3D" id="6.10.250.2500">
    <property type="match status" value="1"/>
</dbReference>
<dbReference type="GO" id="GO:0007268">
    <property type="term" value="P:chemical synaptic transmission"/>
    <property type="evidence" value="ECO:0007669"/>
    <property type="project" value="TreeGrafter"/>
</dbReference>
<feature type="transmembrane region" description="Helical" evidence="24">
    <location>
        <begin position="213"/>
        <end position="235"/>
    </location>
</feature>
<feature type="binding site" evidence="20">
    <location>
        <position position="668"/>
    </location>
    <ligand>
        <name>Ca(2+)</name>
        <dbReference type="ChEBI" id="CHEBI:29108"/>
    </ligand>
</feature>
<feature type="compositionally biased region" description="Basic and acidic residues" evidence="23">
    <location>
        <begin position="980"/>
        <end position="997"/>
    </location>
</feature>
<dbReference type="InterPro" id="IPR005447">
    <property type="entry name" value="VDCC_N_a1su"/>
</dbReference>
<dbReference type="InterPro" id="IPR027359">
    <property type="entry name" value="Volt_channel_dom_sf"/>
</dbReference>
<feature type="transmembrane region" description="Helical" evidence="24">
    <location>
        <begin position="692"/>
        <end position="714"/>
    </location>
</feature>
<keyword evidence="15" id="KW-1015">Disulfide bond</keyword>
<dbReference type="Proteomes" id="UP000694549">
    <property type="component" value="Unplaced"/>
</dbReference>
<evidence type="ECO:0000256" key="13">
    <source>
        <dbReference type="ARBA" id="ARBA00023065"/>
    </source>
</evidence>
<comment type="function">
    <text evidence="19">Voltage-sensitive calcium channels (VSCC) mediate the entry of calcium ions into excitable cells and are also involved in a variety of calcium-dependent processes, including muscle contraction, hormone or neurotransmitter release, gene expression, cell motility, cell division and cell death. This alpha-1B subunit gives rise to N-type calcium currents. N-type calcium channels belong to the 'high-voltage activated' (HVA) group. They are involved in pain signaling. Calcium channels containing alpha-1B subunit may play a role in directed migration of immature neurons. Mediates Ca(2+) release probability at hippocampal neuronal soma and synaptic terminals.</text>
</comment>
<feature type="transmembrane region" description="Helical" evidence="24">
    <location>
        <begin position="1291"/>
        <end position="1313"/>
    </location>
</feature>
<keyword evidence="13" id="KW-0406">Ion transport</keyword>
<evidence type="ECO:0000256" key="8">
    <source>
        <dbReference type="ARBA" id="ARBA00022723"/>
    </source>
</evidence>
<keyword evidence="27" id="KW-1185">Reference proteome</keyword>
<dbReference type="PRINTS" id="PR00167">
    <property type="entry name" value="CACHANNEL"/>
</dbReference>
<evidence type="ECO:0000256" key="16">
    <source>
        <dbReference type="ARBA" id="ARBA00023180"/>
    </source>
</evidence>
<feature type="compositionally biased region" description="Basic and acidic residues" evidence="23">
    <location>
        <begin position="1012"/>
        <end position="1037"/>
    </location>
</feature>
<evidence type="ECO:0000256" key="6">
    <source>
        <dbReference type="ARBA" id="ARBA00022673"/>
    </source>
</evidence>
<evidence type="ECO:0000256" key="1">
    <source>
        <dbReference type="ARBA" id="ARBA00004141"/>
    </source>
</evidence>
<feature type="domain" description="Voltage-dependent calcium channel alpha-1 subunit IQ" evidence="25">
    <location>
        <begin position="1858"/>
        <end position="1892"/>
    </location>
</feature>
<dbReference type="Pfam" id="PF16905">
    <property type="entry name" value="GPHH"/>
    <property type="match status" value="1"/>
</dbReference>
<dbReference type="GO" id="GO:0046872">
    <property type="term" value="F:metal ion binding"/>
    <property type="evidence" value="ECO:0007669"/>
    <property type="project" value="UniProtKB-KW"/>
</dbReference>
<feature type="transmembrane region" description="Helical" evidence="24">
    <location>
        <begin position="1230"/>
        <end position="1248"/>
    </location>
</feature>
<evidence type="ECO:0000256" key="11">
    <source>
        <dbReference type="ARBA" id="ARBA00022882"/>
    </source>
</evidence>
<feature type="region of interest" description="Disordered" evidence="23">
    <location>
        <begin position="1980"/>
        <end position="2023"/>
    </location>
</feature>
<feature type="transmembrane region" description="Helical" evidence="24">
    <location>
        <begin position="1403"/>
        <end position="1428"/>
    </location>
</feature>
<keyword evidence="4" id="KW-0597">Phosphoprotein</keyword>
<keyword evidence="16" id="KW-0325">Glycoprotein</keyword>
<keyword evidence="5 21" id="KW-0109">Calcium transport</keyword>
<feature type="transmembrane region" description="Helical" evidence="24">
    <location>
        <begin position="1514"/>
        <end position="1537"/>
    </location>
</feature>
<dbReference type="InterPro" id="IPR050599">
    <property type="entry name" value="VDCC_alpha-1_subunit"/>
</dbReference>
<dbReference type="InterPro" id="IPR014873">
    <property type="entry name" value="VDCC_a1su_IQ"/>
</dbReference>
<feature type="region of interest" description="Disordered" evidence="23">
    <location>
        <begin position="1"/>
        <end position="37"/>
    </location>
</feature>
<dbReference type="FunFam" id="1.20.120.350:FF:000013">
    <property type="entry name" value="Voltage-dependent N-type calcium channel subunit alpha"/>
    <property type="match status" value="1"/>
</dbReference>
<feature type="region of interest" description="Disordered" evidence="23">
    <location>
        <begin position="819"/>
        <end position="1037"/>
    </location>
</feature>
<feature type="coiled-coil region" evidence="22">
    <location>
        <begin position="723"/>
        <end position="750"/>
    </location>
</feature>
<dbReference type="InterPro" id="IPR005821">
    <property type="entry name" value="Ion_trans_dom"/>
</dbReference>
<keyword evidence="12 24" id="KW-1133">Transmembrane helix</keyword>
<dbReference type="GO" id="GO:0045202">
    <property type="term" value="C:synapse"/>
    <property type="evidence" value="ECO:0007669"/>
    <property type="project" value="GOC"/>
</dbReference>
<evidence type="ECO:0000313" key="26">
    <source>
        <dbReference type="Ensembl" id="ENSAZOP00000031091.1"/>
    </source>
</evidence>
<evidence type="ECO:0000256" key="12">
    <source>
        <dbReference type="ARBA" id="ARBA00022989"/>
    </source>
</evidence>
<evidence type="ECO:0000256" key="21">
    <source>
        <dbReference type="RuleBase" id="RU003808"/>
    </source>
</evidence>
<evidence type="ECO:0000256" key="18">
    <source>
        <dbReference type="ARBA" id="ARBA00036634"/>
    </source>
</evidence>
<feature type="compositionally biased region" description="Basic and acidic residues" evidence="23">
    <location>
        <begin position="819"/>
        <end position="830"/>
    </location>
</feature>
<dbReference type="GO" id="GO:0098703">
    <property type="term" value="P:calcium ion import across plasma membrane"/>
    <property type="evidence" value="ECO:0007669"/>
    <property type="project" value="TreeGrafter"/>
</dbReference>
<dbReference type="GO" id="GO:0008331">
    <property type="term" value="F:high voltage-gated calcium channel activity"/>
    <property type="evidence" value="ECO:0007669"/>
    <property type="project" value="TreeGrafter"/>
</dbReference>
<keyword evidence="7 24" id="KW-0812">Transmembrane</keyword>
<dbReference type="FunFam" id="1.20.120.350:FF:000011">
    <property type="entry name" value="Voltage-dependent N-type calcium channel subunit alpha"/>
    <property type="match status" value="1"/>
</dbReference>
<evidence type="ECO:0000256" key="15">
    <source>
        <dbReference type="ARBA" id="ARBA00023157"/>
    </source>
</evidence>
<evidence type="ECO:0000256" key="2">
    <source>
        <dbReference type="ARBA" id="ARBA00005685"/>
    </source>
</evidence>
<keyword evidence="22" id="KW-0175">Coiled coil</keyword>
<reference evidence="26" key="2">
    <citation type="submission" date="2025-09" db="UniProtKB">
        <authorList>
            <consortium name="Ensembl"/>
        </authorList>
    </citation>
    <scope>IDENTIFICATION</scope>
</reference>
<name>A0A8B9W504_9AVES</name>
<feature type="transmembrane region" description="Helical" evidence="24">
    <location>
        <begin position="1158"/>
        <end position="1177"/>
    </location>
</feature>
<feature type="compositionally biased region" description="Basic and acidic residues" evidence="23">
    <location>
        <begin position="400"/>
        <end position="410"/>
    </location>
</feature>
<dbReference type="SMART" id="SM01062">
    <property type="entry name" value="Ca_chan_IQ"/>
    <property type="match status" value="1"/>
</dbReference>
<evidence type="ECO:0000256" key="20">
    <source>
        <dbReference type="PIRSR" id="PIRSR602077-1"/>
    </source>
</evidence>
<feature type="transmembrane region" description="Helical" evidence="24">
    <location>
        <begin position="1484"/>
        <end position="1502"/>
    </location>
</feature>
<proteinExistence type="inferred from homology"/>
<comment type="similarity">
    <text evidence="2">Belongs to the calcium channel alpha-1 subunit (TC 1.A.1.11) family. CACNA1B subfamily.</text>
</comment>
<dbReference type="Pfam" id="PF00520">
    <property type="entry name" value="Ion_trans"/>
    <property type="match status" value="4"/>
</dbReference>
<feature type="region of interest" description="Disordered" evidence="23">
    <location>
        <begin position="2042"/>
        <end position="2171"/>
    </location>
</feature>
<feature type="compositionally biased region" description="Low complexity" evidence="23">
    <location>
        <begin position="23"/>
        <end position="35"/>
    </location>
</feature>
<evidence type="ECO:0000259" key="25">
    <source>
        <dbReference type="SMART" id="SM01062"/>
    </source>
</evidence>
<dbReference type="Gene3D" id="1.20.120.350">
    <property type="entry name" value="Voltage-gated potassium channels. Chain C"/>
    <property type="match status" value="4"/>
</dbReference>
<evidence type="ECO:0000256" key="4">
    <source>
        <dbReference type="ARBA" id="ARBA00022553"/>
    </source>
</evidence>
<feature type="transmembrane region" description="Helical" evidence="24">
    <location>
        <begin position="515"/>
        <end position="532"/>
    </location>
</feature>
<dbReference type="InterPro" id="IPR002077">
    <property type="entry name" value="VDCCAlpha1"/>
</dbReference>
<dbReference type="FunFam" id="1.10.287.70:FF:000023">
    <property type="entry name" value="Voltage-dependent R-type calcium channel subunit alpha"/>
    <property type="match status" value="1"/>
</dbReference>
<dbReference type="PRINTS" id="PR01631">
    <property type="entry name" value="NVDCCALPHA1"/>
</dbReference>
<dbReference type="SUPFAM" id="SSF81324">
    <property type="entry name" value="Voltage-gated potassium channels"/>
    <property type="match status" value="4"/>
</dbReference>
<organism evidence="26 27">
    <name type="scientific">Anas zonorhyncha</name>
    <name type="common">Eastern spot-billed duck</name>
    <dbReference type="NCBI Taxonomy" id="75864"/>
    <lineage>
        <taxon>Eukaryota</taxon>
        <taxon>Metazoa</taxon>
        <taxon>Chordata</taxon>
        <taxon>Craniata</taxon>
        <taxon>Vertebrata</taxon>
        <taxon>Euteleostomi</taxon>
        <taxon>Archelosauria</taxon>
        <taxon>Archosauria</taxon>
        <taxon>Dinosauria</taxon>
        <taxon>Saurischia</taxon>
        <taxon>Theropoda</taxon>
        <taxon>Coelurosauria</taxon>
        <taxon>Aves</taxon>
        <taxon>Neognathae</taxon>
        <taxon>Galloanserae</taxon>
        <taxon>Anseriformes</taxon>
        <taxon>Anatidae</taxon>
        <taxon>Anatinae</taxon>
        <taxon>Anas</taxon>
    </lineage>
</organism>
<evidence type="ECO:0000256" key="5">
    <source>
        <dbReference type="ARBA" id="ARBA00022568"/>
    </source>
</evidence>
<dbReference type="PANTHER" id="PTHR45628:SF6">
    <property type="entry name" value="VOLTAGE-DEPENDENT N-TYPE CALCIUM CHANNEL SUBUNIT ALPHA-1B"/>
    <property type="match status" value="1"/>
</dbReference>
<feature type="transmembrane region" description="Helical" evidence="24">
    <location>
        <begin position="1197"/>
        <end position="1218"/>
    </location>
</feature>
<dbReference type="FunFam" id="1.10.238.10:FF:000063">
    <property type="entry name" value="Voltage-dependent N-type calcium channel subunit alpha"/>
    <property type="match status" value="1"/>
</dbReference>
<keyword evidence="17" id="KW-0407">Ion channel</keyword>
<feature type="transmembrane region" description="Helical" evidence="24">
    <location>
        <begin position="289"/>
        <end position="310"/>
    </location>
</feature>
<feature type="transmembrane region" description="Helical" evidence="24">
    <location>
        <begin position="126"/>
        <end position="146"/>
    </location>
</feature>
<evidence type="ECO:0000313" key="27">
    <source>
        <dbReference type="Proteomes" id="UP000694549"/>
    </source>
</evidence>
<feature type="transmembrane region" description="Helical" evidence="24">
    <location>
        <begin position="489"/>
        <end position="509"/>
    </location>
</feature>
<keyword evidence="6 21" id="KW-0107">Calcium channel</keyword>
<dbReference type="Ensembl" id="ENSAZOT00000033236.1">
    <property type="protein sequence ID" value="ENSAZOP00000031091.1"/>
    <property type="gene ID" value="ENSAZOG00000018848.1"/>
</dbReference>
<keyword evidence="3" id="KW-0813">Transport</keyword>
<evidence type="ECO:0000256" key="10">
    <source>
        <dbReference type="ARBA" id="ARBA00022837"/>
    </source>
</evidence>
<feature type="transmembrane region" description="Helical" evidence="24">
    <location>
        <begin position="1597"/>
        <end position="1626"/>
    </location>
</feature>
<dbReference type="InterPro" id="IPR031649">
    <property type="entry name" value="GPHH_dom"/>
</dbReference>
<feature type="compositionally biased region" description="Basic and acidic residues" evidence="23">
    <location>
        <begin position="903"/>
        <end position="924"/>
    </location>
</feature>
<feature type="transmembrane region" description="Helical" evidence="24">
    <location>
        <begin position="1696"/>
        <end position="1720"/>
    </location>
</feature>
<accession>A0A8B9W504</accession>
<feature type="binding site" evidence="20">
    <location>
        <position position="303"/>
    </location>
    <ligand>
        <name>Ca(2+)</name>
        <dbReference type="ChEBI" id="CHEBI:29108"/>
    </ligand>
</feature>
<keyword evidence="14 24" id="KW-0472">Membrane</keyword>
<keyword evidence="11 21" id="KW-0851">Voltage-gated channel</keyword>
<evidence type="ECO:0000256" key="3">
    <source>
        <dbReference type="ARBA" id="ARBA00022448"/>
    </source>
</evidence>
<reference evidence="26" key="1">
    <citation type="submission" date="2025-08" db="UniProtKB">
        <authorList>
            <consortium name="Ensembl"/>
        </authorList>
    </citation>
    <scope>IDENTIFICATION</scope>
</reference>
<dbReference type="Gene3D" id="1.10.287.70">
    <property type="match status" value="4"/>
</dbReference>
<feature type="binding site" evidence="20">
    <location>
        <position position="1374"/>
    </location>
    <ligand>
        <name>Ca(2+)</name>
        <dbReference type="ChEBI" id="CHEBI:29108"/>
    </ligand>
</feature>
<evidence type="ECO:0000256" key="22">
    <source>
        <dbReference type="SAM" id="Coils"/>
    </source>
</evidence>
<evidence type="ECO:0000256" key="7">
    <source>
        <dbReference type="ARBA" id="ARBA00022692"/>
    </source>
</evidence>
<keyword evidence="9" id="KW-0677">Repeat</keyword>
<dbReference type="PANTHER" id="PTHR45628">
    <property type="entry name" value="VOLTAGE-DEPENDENT CALCIUM CHANNEL TYPE A SUBUNIT ALPHA-1"/>
    <property type="match status" value="1"/>
</dbReference>
<comment type="catalytic activity">
    <reaction evidence="18">
        <text>Ca(2+)(in) = Ca(2+)(out)</text>
        <dbReference type="Rhea" id="RHEA:29671"/>
        <dbReference type="ChEBI" id="CHEBI:29108"/>
    </reaction>
</comment>
<dbReference type="GO" id="GO:0043025">
    <property type="term" value="C:neuronal cell body"/>
    <property type="evidence" value="ECO:0007669"/>
    <property type="project" value="TreeGrafter"/>
</dbReference>
<feature type="compositionally biased region" description="Gly residues" evidence="23">
    <location>
        <begin position="12"/>
        <end position="22"/>
    </location>
</feature>
<feature type="transmembrane region" description="Helical" evidence="24">
    <location>
        <begin position="322"/>
        <end position="344"/>
    </location>
</feature>
<feature type="compositionally biased region" description="Basic and acidic residues" evidence="23">
    <location>
        <begin position="868"/>
        <end position="884"/>
    </location>
</feature>
<feature type="compositionally biased region" description="Basic and acidic residues" evidence="23">
    <location>
        <begin position="931"/>
        <end position="940"/>
    </location>
</feature>
<dbReference type="FunFam" id="1.20.120.350:FF:000001">
    <property type="entry name" value="Voltage-dependent L-type calcium channel subunit alpha"/>
    <property type="match status" value="1"/>
</dbReference>
<comment type="subcellular location">
    <subcellularLocation>
        <location evidence="1 21">Membrane</location>
        <topology evidence="1 21">Multi-pass membrane protein</topology>
    </subcellularLocation>
</comment>
<feature type="compositionally biased region" description="Polar residues" evidence="23">
    <location>
        <begin position="2125"/>
        <end position="2137"/>
    </location>
</feature>
<dbReference type="GO" id="GO:0005891">
    <property type="term" value="C:voltage-gated calcium channel complex"/>
    <property type="evidence" value="ECO:0007669"/>
    <property type="project" value="InterPro"/>
</dbReference>
<evidence type="ECO:0000256" key="17">
    <source>
        <dbReference type="ARBA" id="ARBA00023303"/>
    </source>
</evidence>
<evidence type="ECO:0000256" key="23">
    <source>
        <dbReference type="SAM" id="MobiDB-lite"/>
    </source>
</evidence>
<dbReference type="FunFam" id="1.10.287.70:FF:000025">
    <property type="entry name" value="Voltage-dependent R-type calcium channel subunit alpha"/>
    <property type="match status" value="1"/>
</dbReference>
<feature type="region of interest" description="Disordered" evidence="23">
    <location>
        <begin position="400"/>
        <end position="422"/>
    </location>
</feature>
<keyword evidence="8 20" id="KW-0479">Metal-binding</keyword>